<dbReference type="EMBL" id="CAJNOJ010001438">
    <property type="protein sequence ID" value="CAF1551182.1"/>
    <property type="molecule type" value="Genomic_DNA"/>
</dbReference>
<reference evidence="1" key="1">
    <citation type="submission" date="2021-02" db="EMBL/GenBank/DDBJ databases">
        <authorList>
            <person name="Nowell W R."/>
        </authorList>
    </citation>
    <scope>NUCLEOTIDE SEQUENCE</scope>
</reference>
<evidence type="ECO:0008006" key="3">
    <source>
        <dbReference type="Google" id="ProtNLM"/>
    </source>
</evidence>
<protein>
    <recommendedName>
        <fullName evidence="3">Transposase</fullName>
    </recommendedName>
</protein>
<dbReference type="Proteomes" id="UP000663852">
    <property type="component" value="Unassembled WGS sequence"/>
</dbReference>
<accession>A0A815X009</accession>
<dbReference type="AlphaFoldDB" id="A0A815X009"/>
<dbReference type="GO" id="GO:0003676">
    <property type="term" value="F:nucleic acid binding"/>
    <property type="evidence" value="ECO:0007669"/>
    <property type="project" value="InterPro"/>
</dbReference>
<sequence>MCTENFRFYIKAATALNIQAKIIFDELYSVYGDQAPSFRTTKRWSKLFREGREELKDEPRSGRPATETTPENIEQIRLLVNDDPYLTIEELQEQTNLSNGTIHRILTTHLNVRKVTARYVPKDPTDAQRAERVRICEENLQKVQQETWRLCDIMTGDESRGDPPPTVARQSRYAPRTLLAIFFQSNGPLLIHRLERGQTTDHEYYIDNRLRPVVDEIKRQRPSYGTRGMKIHHDNEEPHVH</sequence>
<comment type="caution">
    <text evidence="1">The sequence shown here is derived from an EMBL/GenBank/DDBJ whole genome shotgun (WGS) entry which is preliminary data.</text>
</comment>
<dbReference type="InterPro" id="IPR052709">
    <property type="entry name" value="Transposase-MT_Hybrid"/>
</dbReference>
<evidence type="ECO:0000313" key="2">
    <source>
        <dbReference type="Proteomes" id="UP000663852"/>
    </source>
</evidence>
<dbReference type="InterPro" id="IPR036397">
    <property type="entry name" value="RNaseH_sf"/>
</dbReference>
<dbReference type="Pfam" id="PF13565">
    <property type="entry name" value="HTH_32"/>
    <property type="match status" value="1"/>
</dbReference>
<dbReference type="Gene3D" id="3.30.420.10">
    <property type="entry name" value="Ribonuclease H-like superfamily/Ribonuclease H"/>
    <property type="match status" value="1"/>
</dbReference>
<dbReference type="PANTHER" id="PTHR46060">
    <property type="entry name" value="MARINER MOS1 TRANSPOSASE-LIKE PROTEIN"/>
    <property type="match status" value="1"/>
</dbReference>
<name>A0A815X009_ADIRI</name>
<organism evidence="1 2">
    <name type="scientific">Adineta ricciae</name>
    <name type="common">Rotifer</name>
    <dbReference type="NCBI Taxonomy" id="249248"/>
    <lineage>
        <taxon>Eukaryota</taxon>
        <taxon>Metazoa</taxon>
        <taxon>Spiralia</taxon>
        <taxon>Gnathifera</taxon>
        <taxon>Rotifera</taxon>
        <taxon>Eurotatoria</taxon>
        <taxon>Bdelloidea</taxon>
        <taxon>Adinetida</taxon>
        <taxon>Adinetidae</taxon>
        <taxon>Adineta</taxon>
    </lineage>
</organism>
<evidence type="ECO:0000313" key="1">
    <source>
        <dbReference type="EMBL" id="CAF1551182.1"/>
    </source>
</evidence>
<gene>
    <name evidence="1" type="ORF">EDS130_LOCUS46016</name>
</gene>
<proteinExistence type="predicted"/>
<dbReference type="OrthoDB" id="10017160at2759"/>
<dbReference type="PANTHER" id="PTHR46060:SF1">
    <property type="entry name" value="MARINER MOS1 TRANSPOSASE-LIKE PROTEIN"/>
    <property type="match status" value="1"/>
</dbReference>